<dbReference type="Proteomes" id="UP001064048">
    <property type="component" value="Chromosome 15"/>
</dbReference>
<sequence length="188" mass="21596">MNKVKREQHHKARQQQEQGDPEAPQLDELIPDKLARAEDPLEQAIRFLQPLRTLANDRIETHLMAFEIYYRKEKPLLMLQSIKRAWRLDSGHHHLHDCLVRFRGWLDQHADLPPAVAQVVEKETREGCVEVLESLREGDFGPCEAEIEQYIAACAVKFPYAIAFKPPAAQPDNHVADALQPKEIAVNN</sequence>
<accession>A0ACC0KWK2</accession>
<evidence type="ECO:0000313" key="1">
    <source>
        <dbReference type="EMBL" id="KAI8440857.1"/>
    </source>
</evidence>
<protein>
    <submittedName>
        <fullName evidence="1">Uncharacterized protein</fullName>
    </submittedName>
</protein>
<comment type="caution">
    <text evidence="1">The sequence shown here is derived from an EMBL/GenBank/DDBJ whole genome shotgun (WGS) entry which is preliminary data.</text>
</comment>
<reference evidence="1 2" key="1">
    <citation type="journal article" date="2022" name="Genome Biol. Evol.">
        <title>The Spruce Budworm Genome: Reconstructing the Evolutionary History of Antifreeze Proteins.</title>
        <authorList>
            <person name="Beliveau C."/>
            <person name="Gagne P."/>
            <person name="Picq S."/>
            <person name="Vernygora O."/>
            <person name="Keeling C.I."/>
            <person name="Pinkney K."/>
            <person name="Doucet D."/>
            <person name="Wen F."/>
            <person name="Johnston J.S."/>
            <person name="Maaroufi H."/>
            <person name="Boyle B."/>
            <person name="Laroche J."/>
            <person name="Dewar K."/>
            <person name="Juretic N."/>
            <person name="Blackburn G."/>
            <person name="Nisole A."/>
            <person name="Brunet B."/>
            <person name="Brandao M."/>
            <person name="Lumley L."/>
            <person name="Duan J."/>
            <person name="Quan G."/>
            <person name="Lucarotti C.J."/>
            <person name="Roe A.D."/>
            <person name="Sperling F.A.H."/>
            <person name="Levesque R.C."/>
            <person name="Cusson M."/>
        </authorList>
    </citation>
    <scope>NUCLEOTIDE SEQUENCE [LARGE SCALE GENOMIC DNA]</scope>
    <source>
        <strain evidence="1">Glfc:IPQL:Cfum</strain>
    </source>
</reference>
<evidence type="ECO:0000313" key="2">
    <source>
        <dbReference type="Proteomes" id="UP001064048"/>
    </source>
</evidence>
<name>A0ACC0KWK2_CHOFU</name>
<keyword evidence="2" id="KW-1185">Reference proteome</keyword>
<dbReference type="EMBL" id="CM046115">
    <property type="protein sequence ID" value="KAI8440857.1"/>
    <property type="molecule type" value="Genomic_DNA"/>
</dbReference>
<proteinExistence type="predicted"/>
<organism evidence="1 2">
    <name type="scientific">Choristoneura fumiferana</name>
    <name type="common">Spruce budworm moth</name>
    <name type="synonym">Archips fumiferana</name>
    <dbReference type="NCBI Taxonomy" id="7141"/>
    <lineage>
        <taxon>Eukaryota</taxon>
        <taxon>Metazoa</taxon>
        <taxon>Ecdysozoa</taxon>
        <taxon>Arthropoda</taxon>
        <taxon>Hexapoda</taxon>
        <taxon>Insecta</taxon>
        <taxon>Pterygota</taxon>
        <taxon>Neoptera</taxon>
        <taxon>Endopterygota</taxon>
        <taxon>Lepidoptera</taxon>
        <taxon>Glossata</taxon>
        <taxon>Ditrysia</taxon>
        <taxon>Tortricoidea</taxon>
        <taxon>Tortricidae</taxon>
        <taxon>Tortricinae</taxon>
        <taxon>Choristoneura</taxon>
    </lineage>
</organism>
<gene>
    <name evidence="1" type="ORF">MSG28_009168</name>
</gene>